<reference evidence="2" key="1">
    <citation type="submission" date="2022-01" db="UniProtKB">
        <authorList>
            <consortium name="EnsemblMetazoa"/>
        </authorList>
    </citation>
    <scope>IDENTIFICATION</scope>
</reference>
<sequence length="242" mass="27329">MRSLSPKNSKTLLSLVRESPHRVMKLIPHFRIFTSWAKPACQILACVTVLVAMVEMNIDILRHEIPDYLAKRSSLIGYAYPNSIYFVISFIIMLQWAIMAIRTCFTLLKETPSISVLSIFVISKVIVIIICIADIIIILVQYSARMDRKILALGLSWTSFKIVLCMVYMVALVTLHQLVIRNSEKQELHSSEASAQSVNSQLVIYIPLHGENSPSQVSQALSKASYISAIRKIIHNNIELTK</sequence>
<dbReference type="GeneID" id="106666309"/>
<keyword evidence="3" id="KW-1185">Reference proteome</keyword>
<name>A0A8I6RRN6_CIMLE</name>
<accession>A0A8I6RRN6</accession>
<evidence type="ECO:0000313" key="3">
    <source>
        <dbReference type="Proteomes" id="UP000494040"/>
    </source>
</evidence>
<evidence type="ECO:0000313" key="2">
    <source>
        <dbReference type="EnsemblMetazoa" id="XP_014248880.1"/>
    </source>
</evidence>
<proteinExistence type="predicted"/>
<feature type="transmembrane region" description="Helical" evidence="1">
    <location>
        <begin position="84"/>
        <end position="105"/>
    </location>
</feature>
<feature type="transmembrane region" description="Helical" evidence="1">
    <location>
        <begin position="150"/>
        <end position="175"/>
    </location>
</feature>
<dbReference type="EnsemblMetazoa" id="XM_014393394.2">
    <property type="protein sequence ID" value="XP_014248880.1"/>
    <property type="gene ID" value="LOC106666309"/>
</dbReference>
<dbReference type="KEGG" id="clec:106666309"/>
<feature type="transmembrane region" description="Helical" evidence="1">
    <location>
        <begin position="117"/>
        <end position="144"/>
    </location>
</feature>
<protein>
    <submittedName>
        <fullName evidence="2">Uncharacterized protein</fullName>
    </submittedName>
</protein>
<keyword evidence="1" id="KW-1133">Transmembrane helix</keyword>
<keyword evidence="1" id="KW-0812">Transmembrane</keyword>
<feature type="transmembrane region" description="Helical" evidence="1">
    <location>
        <begin position="32"/>
        <end position="54"/>
    </location>
</feature>
<dbReference type="Proteomes" id="UP000494040">
    <property type="component" value="Unassembled WGS sequence"/>
</dbReference>
<dbReference type="RefSeq" id="XP_014248880.1">
    <property type="nucleotide sequence ID" value="XM_014393394.2"/>
</dbReference>
<organism evidence="2 3">
    <name type="scientific">Cimex lectularius</name>
    <name type="common">Bed bug</name>
    <name type="synonym">Acanthia lectularia</name>
    <dbReference type="NCBI Taxonomy" id="79782"/>
    <lineage>
        <taxon>Eukaryota</taxon>
        <taxon>Metazoa</taxon>
        <taxon>Ecdysozoa</taxon>
        <taxon>Arthropoda</taxon>
        <taxon>Hexapoda</taxon>
        <taxon>Insecta</taxon>
        <taxon>Pterygota</taxon>
        <taxon>Neoptera</taxon>
        <taxon>Paraneoptera</taxon>
        <taxon>Hemiptera</taxon>
        <taxon>Heteroptera</taxon>
        <taxon>Panheteroptera</taxon>
        <taxon>Cimicomorpha</taxon>
        <taxon>Cimicidae</taxon>
        <taxon>Cimex</taxon>
    </lineage>
</organism>
<dbReference type="AlphaFoldDB" id="A0A8I6RRN6"/>
<evidence type="ECO:0000256" key="1">
    <source>
        <dbReference type="SAM" id="Phobius"/>
    </source>
</evidence>
<keyword evidence="1" id="KW-0472">Membrane</keyword>